<feature type="transmembrane region" description="Helical" evidence="5">
    <location>
        <begin position="681"/>
        <end position="698"/>
    </location>
</feature>
<dbReference type="InterPro" id="IPR051328">
    <property type="entry name" value="T7SS_ABC-Transporter"/>
</dbReference>
<dbReference type="Gene3D" id="3.40.1710.10">
    <property type="entry name" value="abc type-2 transporter like domain"/>
    <property type="match status" value="1"/>
</dbReference>
<dbReference type="EMBL" id="FQVM01000003">
    <property type="protein sequence ID" value="SHE45608.1"/>
    <property type="molecule type" value="Genomic_DNA"/>
</dbReference>
<keyword evidence="8" id="KW-1185">Reference proteome</keyword>
<evidence type="ECO:0000259" key="6">
    <source>
        <dbReference type="Pfam" id="PF12698"/>
    </source>
</evidence>
<dbReference type="Proteomes" id="UP000184035">
    <property type="component" value="Unassembled WGS sequence"/>
</dbReference>
<keyword evidence="3 5" id="KW-1133">Transmembrane helix</keyword>
<evidence type="ECO:0000256" key="5">
    <source>
        <dbReference type="SAM" id="Phobius"/>
    </source>
</evidence>
<dbReference type="InterPro" id="IPR017500">
    <property type="entry name" value="Phage_infect_YhgE_N"/>
</dbReference>
<dbReference type="PANTHER" id="PTHR43077:SF10">
    <property type="entry name" value="TRANSPORT PERMEASE PROTEIN"/>
    <property type="match status" value="1"/>
</dbReference>
<feature type="transmembrane region" description="Helical" evidence="5">
    <location>
        <begin position="563"/>
        <end position="587"/>
    </location>
</feature>
<organism evidence="7 8">
    <name type="scientific">Clostridium fallax</name>
    <dbReference type="NCBI Taxonomy" id="1533"/>
    <lineage>
        <taxon>Bacteria</taxon>
        <taxon>Bacillati</taxon>
        <taxon>Bacillota</taxon>
        <taxon>Clostridia</taxon>
        <taxon>Eubacteriales</taxon>
        <taxon>Clostridiaceae</taxon>
        <taxon>Clostridium</taxon>
    </lineage>
</organism>
<dbReference type="AlphaFoldDB" id="A0A1M4TME9"/>
<feature type="transmembrane region" description="Helical" evidence="5">
    <location>
        <begin position="625"/>
        <end position="642"/>
    </location>
</feature>
<dbReference type="GO" id="GO:0016020">
    <property type="term" value="C:membrane"/>
    <property type="evidence" value="ECO:0007669"/>
    <property type="project" value="UniProtKB-SubCell"/>
</dbReference>
<dbReference type="Pfam" id="PF12698">
    <property type="entry name" value="ABC2_membrane_3"/>
    <property type="match status" value="1"/>
</dbReference>
<gene>
    <name evidence="7" type="ORF">SAMN05443638_10319</name>
</gene>
<dbReference type="InterPro" id="IPR013525">
    <property type="entry name" value="ABC2_TM"/>
</dbReference>
<sequence length="719" mass="79581">MKRIWGLFKRDIRKLLGNWVALVVVGGLMILPSLYAWFNIKASWDPYGNTSGIKVAVTNEDKGTTLKNNNINIGDMIIEKLESNTKIGWSFVSKEEAEQGVKTGKYYASILVPEDFSEKISSILTNKIEKPQLIYSVNQKINAIAPKITDKGISSLQSEVNKAFIEATSDAVLKVIKAAGEQLEDKKPAIDKFINLLFDIDDNMDNFTSSIDNFYNGALSLQDTLARIQATLPTFNDLLTKAIDISNKGQEFIISSKESVATIRSTIKDQLDRVNDLSKVIDANIKTAFETINSNNSQKAIDLLQKAKDECYTLVDIISNVEGVLTEFNSAHPSDFINNLVTTLNNTKDSVLKLTDSLIQAIDSINANGVVPNDKIDAINNNIKTINNQIRDSINQYNSKVSPEINKTIDTIYGGLNDTLKIFQKSSSVLPSISSALSSTSVATSFGSEGLKNVKDILLDSKKMIHDAATKLKEVSGDQQLSEALDIIKENAKLESEFLSSPVEIKTNDVYPIPSYGSAMTPFYTVLAIWVGALILVSLLSTHVKEDDEFKDLKAYEIYFGRLLTFLFIGFFQSLIVSLGDLFLLRIYCVNKILFVLLSLFIGFIFCTVIYTLTSTFGDIGKATGVILLVLQVAASGGTFPIELTPPFFQAINPFLPFTYAINAMRECVAGIFWPALLKDILYLLIYLAIALFIGIVLKSKLTKANEFFEEKLEKTGFM</sequence>
<protein>
    <submittedName>
        <fullName evidence="7">YhgE/Pip N-terminal domain-containing protein/YhgE/Pip C-terminal domain-containing protein</fullName>
    </submittedName>
</protein>
<dbReference type="PANTHER" id="PTHR43077">
    <property type="entry name" value="TRANSPORT PERMEASE YVFS-RELATED"/>
    <property type="match status" value="1"/>
</dbReference>
<feature type="transmembrane region" description="Helical" evidence="5">
    <location>
        <begin position="20"/>
        <end position="38"/>
    </location>
</feature>
<evidence type="ECO:0000256" key="2">
    <source>
        <dbReference type="ARBA" id="ARBA00022692"/>
    </source>
</evidence>
<keyword evidence="4 5" id="KW-0472">Membrane</keyword>
<dbReference type="RefSeq" id="WP_072892597.1">
    <property type="nucleotide sequence ID" value="NZ_FQVM01000003.1"/>
</dbReference>
<evidence type="ECO:0000256" key="1">
    <source>
        <dbReference type="ARBA" id="ARBA00004141"/>
    </source>
</evidence>
<feature type="transmembrane region" description="Helical" evidence="5">
    <location>
        <begin position="523"/>
        <end position="542"/>
    </location>
</feature>
<keyword evidence="2 5" id="KW-0812">Transmembrane</keyword>
<evidence type="ECO:0000313" key="7">
    <source>
        <dbReference type="EMBL" id="SHE45608.1"/>
    </source>
</evidence>
<comment type="subcellular location">
    <subcellularLocation>
        <location evidence="1">Membrane</location>
        <topology evidence="1">Multi-pass membrane protein</topology>
    </subcellularLocation>
</comment>
<dbReference type="OrthoDB" id="9811483at2"/>
<evidence type="ECO:0000256" key="4">
    <source>
        <dbReference type="ARBA" id="ARBA00023136"/>
    </source>
</evidence>
<proteinExistence type="predicted"/>
<dbReference type="GO" id="GO:0140359">
    <property type="term" value="F:ABC-type transporter activity"/>
    <property type="evidence" value="ECO:0007669"/>
    <property type="project" value="InterPro"/>
</dbReference>
<dbReference type="InterPro" id="IPR017501">
    <property type="entry name" value="Phage_infect_YhgE_C"/>
</dbReference>
<evidence type="ECO:0000313" key="8">
    <source>
        <dbReference type="Proteomes" id="UP000184035"/>
    </source>
</evidence>
<feature type="domain" description="ABC-2 type transporter transmembrane" evidence="6">
    <location>
        <begin position="323"/>
        <end position="696"/>
    </location>
</feature>
<dbReference type="NCBIfam" id="TIGR03062">
    <property type="entry name" value="pip_yhgE_Cterm"/>
    <property type="match status" value="1"/>
</dbReference>
<dbReference type="STRING" id="1533.SAMN05443638_10319"/>
<feature type="transmembrane region" description="Helical" evidence="5">
    <location>
        <begin position="593"/>
        <end position="613"/>
    </location>
</feature>
<accession>A0A1M4TME9</accession>
<evidence type="ECO:0000256" key="3">
    <source>
        <dbReference type="ARBA" id="ARBA00022989"/>
    </source>
</evidence>
<name>A0A1M4TME9_9CLOT</name>
<dbReference type="NCBIfam" id="TIGR03061">
    <property type="entry name" value="pip_yhgE_Nterm"/>
    <property type="match status" value="1"/>
</dbReference>
<reference evidence="7 8" key="1">
    <citation type="submission" date="2016-11" db="EMBL/GenBank/DDBJ databases">
        <authorList>
            <person name="Jaros S."/>
            <person name="Januszkiewicz K."/>
            <person name="Wedrychowicz H."/>
        </authorList>
    </citation>
    <scope>NUCLEOTIDE SEQUENCE [LARGE SCALE GENOMIC DNA]</scope>
    <source>
        <strain evidence="7 8">DSM 2631</strain>
    </source>
</reference>